<comment type="subcellular location">
    <subcellularLocation>
        <location evidence="12">Cytoplasm</location>
    </subcellularLocation>
</comment>
<dbReference type="GO" id="GO:0002161">
    <property type="term" value="F:aminoacyl-tRNA deacylase activity"/>
    <property type="evidence" value="ECO:0007669"/>
    <property type="project" value="InterPro"/>
</dbReference>
<dbReference type="GO" id="GO:0000049">
    <property type="term" value="F:tRNA binding"/>
    <property type="evidence" value="ECO:0007669"/>
    <property type="project" value="InterPro"/>
</dbReference>
<evidence type="ECO:0000256" key="3">
    <source>
        <dbReference type="ARBA" id="ARBA00022598"/>
    </source>
</evidence>
<feature type="binding site" evidence="12">
    <location>
        <position position="932"/>
    </location>
    <ligand>
        <name>Zn(2+)</name>
        <dbReference type="ChEBI" id="CHEBI:29105"/>
    </ligand>
</feature>
<dbReference type="SUPFAM" id="SSF50677">
    <property type="entry name" value="ValRS/IleRS/LeuRS editing domain"/>
    <property type="match status" value="1"/>
</dbReference>
<evidence type="ECO:0000256" key="10">
    <source>
        <dbReference type="ARBA" id="ARBA00025217"/>
    </source>
</evidence>
<dbReference type="AlphaFoldDB" id="A0A7V5NZH5"/>
<proteinExistence type="inferred from homology"/>
<evidence type="ECO:0000256" key="8">
    <source>
        <dbReference type="ARBA" id="ARBA00022917"/>
    </source>
</evidence>
<dbReference type="PROSITE" id="PS00178">
    <property type="entry name" value="AA_TRNA_LIGASE_I"/>
    <property type="match status" value="1"/>
</dbReference>
<keyword evidence="4 12" id="KW-0479">Metal-binding</keyword>
<comment type="caution">
    <text evidence="16">The sequence shown here is derived from an EMBL/GenBank/DDBJ whole genome shotgun (WGS) entry which is preliminary data.</text>
</comment>
<feature type="domain" description="Methionyl/Valyl/Leucyl/Isoleucyl-tRNA synthetase anticodon-binding" evidence="15">
    <location>
        <begin position="691"/>
        <end position="846"/>
    </location>
</feature>
<dbReference type="InterPro" id="IPR010663">
    <property type="entry name" value="Znf_FPG/IleRS"/>
</dbReference>
<comment type="subunit">
    <text evidence="12">Monomer.</text>
</comment>
<feature type="binding site" evidence="12">
    <location>
        <position position="611"/>
    </location>
    <ligand>
        <name>ATP</name>
        <dbReference type="ChEBI" id="CHEBI:30616"/>
    </ligand>
</feature>
<evidence type="ECO:0000259" key="15">
    <source>
        <dbReference type="Pfam" id="PF08264"/>
    </source>
</evidence>
<evidence type="ECO:0000256" key="11">
    <source>
        <dbReference type="ARBA" id="ARBA00048359"/>
    </source>
</evidence>
<accession>A0A7V5NZH5</accession>
<dbReference type="EC" id="6.1.1.5" evidence="12"/>
<evidence type="ECO:0000259" key="13">
    <source>
        <dbReference type="Pfam" id="PF00133"/>
    </source>
</evidence>
<feature type="binding site" evidence="12">
    <location>
        <position position="909"/>
    </location>
    <ligand>
        <name>Zn(2+)</name>
        <dbReference type="ChEBI" id="CHEBI:29105"/>
    </ligand>
</feature>
<evidence type="ECO:0000256" key="12">
    <source>
        <dbReference type="HAMAP-Rule" id="MF_02002"/>
    </source>
</evidence>
<name>A0A7V5NZH5_9BACT</name>
<dbReference type="SUPFAM" id="SSF52374">
    <property type="entry name" value="Nucleotidylyl transferase"/>
    <property type="match status" value="1"/>
</dbReference>
<dbReference type="GO" id="GO:0008270">
    <property type="term" value="F:zinc ion binding"/>
    <property type="evidence" value="ECO:0007669"/>
    <property type="project" value="UniProtKB-UniRule"/>
</dbReference>
<feature type="domain" description="Aminoacyl-tRNA synthetase class Ia" evidence="13">
    <location>
        <begin position="31"/>
        <end position="647"/>
    </location>
</feature>
<dbReference type="Pfam" id="PF08264">
    <property type="entry name" value="Anticodon_1"/>
    <property type="match status" value="1"/>
</dbReference>
<evidence type="ECO:0000259" key="14">
    <source>
        <dbReference type="Pfam" id="PF06827"/>
    </source>
</evidence>
<evidence type="ECO:0000313" key="16">
    <source>
        <dbReference type="EMBL" id="HHI96936.1"/>
    </source>
</evidence>
<dbReference type="CDD" id="cd00818">
    <property type="entry name" value="IleRS_core"/>
    <property type="match status" value="1"/>
</dbReference>
<dbReference type="InterPro" id="IPR014729">
    <property type="entry name" value="Rossmann-like_a/b/a_fold"/>
</dbReference>
<comment type="cofactor">
    <cofactor evidence="12">
        <name>Zn(2+)</name>
        <dbReference type="ChEBI" id="CHEBI:29105"/>
    </cofactor>
    <text evidence="12">Binds 1 zinc ion per subunit.</text>
</comment>
<comment type="catalytic activity">
    <reaction evidence="11 12">
        <text>tRNA(Ile) + L-isoleucine + ATP = L-isoleucyl-tRNA(Ile) + AMP + diphosphate</text>
        <dbReference type="Rhea" id="RHEA:11060"/>
        <dbReference type="Rhea" id="RHEA-COMP:9666"/>
        <dbReference type="Rhea" id="RHEA-COMP:9695"/>
        <dbReference type="ChEBI" id="CHEBI:30616"/>
        <dbReference type="ChEBI" id="CHEBI:33019"/>
        <dbReference type="ChEBI" id="CHEBI:58045"/>
        <dbReference type="ChEBI" id="CHEBI:78442"/>
        <dbReference type="ChEBI" id="CHEBI:78528"/>
        <dbReference type="ChEBI" id="CHEBI:456215"/>
        <dbReference type="EC" id="6.1.1.5"/>
    </reaction>
</comment>
<dbReference type="InterPro" id="IPR033708">
    <property type="entry name" value="Anticodon_Ile_BEm"/>
</dbReference>
<organism evidence="16">
    <name type="scientific">Thermodesulfatator atlanticus</name>
    <dbReference type="NCBI Taxonomy" id="501497"/>
    <lineage>
        <taxon>Bacteria</taxon>
        <taxon>Pseudomonadati</taxon>
        <taxon>Thermodesulfobacteriota</taxon>
        <taxon>Thermodesulfobacteria</taxon>
        <taxon>Thermodesulfobacteriales</taxon>
        <taxon>Thermodesulfatatoraceae</taxon>
        <taxon>Thermodesulfatator</taxon>
    </lineage>
</organism>
<keyword evidence="9 12" id="KW-0030">Aminoacyl-tRNA synthetase</keyword>
<dbReference type="InterPro" id="IPR001412">
    <property type="entry name" value="aa-tRNA-synth_I_CS"/>
</dbReference>
<feature type="short sequence motif" description="'KMSKS' region" evidence="12">
    <location>
        <begin position="608"/>
        <end position="612"/>
    </location>
</feature>
<dbReference type="InterPro" id="IPR009008">
    <property type="entry name" value="Val/Leu/Ile-tRNA-synth_edit"/>
</dbReference>
<feature type="domain" description="Zinc finger FPG/IleRS-type" evidence="14">
    <location>
        <begin position="908"/>
        <end position="935"/>
    </location>
</feature>
<keyword evidence="3 12" id="KW-0436">Ligase</keyword>
<dbReference type="GO" id="GO:0005829">
    <property type="term" value="C:cytosol"/>
    <property type="evidence" value="ECO:0007669"/>
    <property type="project" value="TreeGrafter"/>
</dbReference>
<feature type="binding site" evidence="12">
    <location>
        <position position="929"/>
    </location>
    <ligand>
        <name>Zn(2+)</name>
        <dbReference type="ChEBI" id="CHEBI:29105"/>
    </ligand>
</feature>
<dbReference type="Pfam" id="PF06827">
    <property type="entry name" value="zf-FPG_IleRS"/>
    <property type="match status" value="1"/>
</dbReference>
<dbReference type="InterPro" id="IPR002301">
    <property type="entry name" value="Ile-tRNA-ligase"/>
</dbReference>
<comment type="domain">
    <text evidence="12">IleRS has two distinct active sites: one for aminoacylation and one for editing. The misactivated valine is translocated from the active site to the editing site, which sterically excludes the correctly activated isoleucine. The single editing site contains two valyl binding pockets, one specific for each substrate (Val-AMP or Val-tRNA(Ile)).</text>
</comment>
<dbReference type="SUPFAM" id="SSF47323">
    <property type="entry name" value="Anticodon-binding domain of a subclass of class I aminoacyl-tRNA synthetases"/>
    <property type="match status" value="1"/>
</dbReference>
<dbReference type="GO" id="GO:0004822">
    <property type="term" value="F:isoleucine-tRNA ligase activity"/>
    <property type="evidence" value="ECO:0007669"/>
    <property type="project" value="UniProtKB-UniRule"/>
</dbReference>
<dbReference type="FunFam" id="3.40.50.620:FF:000042">
    <property type="entry name" value="Isoleucine--tRNA ligase"/>
    <property type="match status" value="1"/>
</dbReference>
<evidence type="ECO:0000256" key="1">
    <source>
        <dbReference type="ARBA" id="ARBA00006887"/>
    </source>
</evidence>
<evidence type="ECO:0000256" key="6">
    <source>
        <dbReference type="ARBA" id="ARBA00022833"/>
    </source>
</evidence>
<dbReference type="EMBL" id="DROK01000108">
    <property type="protein sequence ID" value="HHI96936.1"/>
    <property type="molecule type" value="Genomic_DNA"/>
</dbReference>
<keyword evidence="5 12" id="KW-0547">Nucleotide-binding</keyword>
<dbReference type="InterPro" id="IPR002300">
    <property type="entry name" value="aa-tRNA-synth_Ia"/>
</dbReference>
<dbReference type="Gene3D" id="3.90.740.10">
    <property type="entry name" value="Valyl/Leucyl/Isoleucyl-tRNA synthetase, editing domain"/>
    <property type="match status" value="1"/>
</dbReference>
<feature type="binding site" evidence="12">
    <location>
        <position position="567"/>
    </location>
    <ligand>
        <name>L-isoleucyl-5'-AMP</name>
        <dbReference type="ChEBI" id="CHEBI:178002"/>
    </ligand>
</feature>
<protein>
    <recommendedName>
        <fullName evidence="12">Isoleucine--tRNA ligase</fullName>
        <ecNumber evidence="12">6.1.1.5</ecNumber>
    </recommendedName>
    <alternativeName>
        <fullName evidence="12">Isoleucyl-tRNA synthetase</fullName>
        <shortName evidence="12">IleRS</shortName>
    </alternativeName>
</protein>
<keyword evidence="2 12" id="KW-0963">Cytoplasm</keyword>
<evidence type="ECO:0000256" key="9">
    <source>
        <dbReference type="ARBA" id="ARBA00023146"/>
    </source>
</evidence>
<evidence type="ECO:0000256" key="7">
    <source>
        <dbReference type="ARBA" id="ARBA00022840"/>
    </source>
</evidence>
<dbReference type="InterPro" id="IPR023585">
    <property type="entry name" value="Ile-tRNA-ligase_type1"/>
</dbReference>
<dbReference type="Proteomes" id="UP000886101">
    <property type="component" value="Unassembled WGS sequence"/>
</dbReference>
<dbReference type="Pfam" id="PF00133">
    <property type="entry name" value="tRNA-synt_1"/>
    <property type="match status" value="1"/>
</dbReference>
<evidence type="ECO:0000256" key="5">
    <source>
        <dbReference type="ARBA" id="ARBA00022741"/>
    </source>
</evidence>
<gene>
    <name evidence="12" type="primary">ileS</name>
    <name evidence="16" type="ORF">ENJ96_03710</name>
</gene>
<sequence length="944" mass="108895">MAEKKDWKETLNLPRTDFPMKANLTKREPEFLKYWEEMGLYQKMLNTREKAPLFVLHDGPPYANGHIHMGTALNKILKDFIVKSKRMAGFNAPYVPGWDCHGLPIELNVERELKVRRGELPKLTVRKHCRAYAERWINIQREEFKRLGVIGDWENPYLTMSYDYEATIAREFVTFLSKGYVYRRKKPVYWCTHCVTALAEAEVEYYDHRSPSIYVKFPLDEDALAALPEELRKGPVSILIWTTTPWTLPANLAVALNPEFDYVVVQLKDEFLLLAEGRLSALAAELGLEKVPPILGRVKARDLEGKHARHPFLPRKSLIVLADYVTLEAGTGCVHIAPGHGEEDYETGLKYGLEVYAPVDAEGRFDPELPEIGGQHIFEANAKIIEILKERGNLLWVTEITHSYPHCWRCKKPVIFRATEQWFISMEANHLREKALEWIDKVRWIPPWGRERIRNMVEKRPDWCLSRQRSWGVPLTVFTCRACGTILKDYQYYEKTIQLFEEHGADIWFEKEAKDLLPPGTQCPRCGGEEFQKEEDILDVWFDSGVSFAAVLERRPELKFPAELYLEGSDQHRGWFQSSLLCAVGTRGRAPYEAVLTHGFVVDGKGRKMSKSLGNVIPPEKVIKRYGAEILRLWVAAEDYRDDIRLSDEILARLTEAYRKIRNTCRFLLGNLYDFDPEKDLIPPEELPEFERYLLFRLSRLTERCLKAYENYDFHLITQGLHQFCAVDLSAIFIDVSRDTLYCEAPEAFKRRAAQTVLYHALTTLTRLMAPILSFTAEEIWRYLPGPKEAESVHLASFPAPVLREVPEDFKQKWERLFALRSEITKALEIARKEAKIIGNSLEAEVVLVPPAELAAFLQENQETLTYLAIVSQLTVAQEASSEEGTVLYESAELPGLKVLVKRARGRKCERCWKWSETVGQREDLPALCARCYQVVQQIDDQTA</sequence>
<evidence type="ECO:0000256" key="2">
    <source>
        <dbReference type="ARBA" id="ARBA00022490"/>
    </source>
</evidence>
<feature type="binding site" evidence="12">
    <location>
        <position position="912"/>
    </location>
    <ligand>
        <name>Zn(2+)</name>
        <dbReference type="ChEBI" id="CHEBI:29105"/>
    </ligand>
</feature>
<dbReference type="Gene3D" id="3.40.50.620">
    <property type="entry name" value="HUPs"/>
    <property type="match status" value="2"/>
</dbReference>
<comment type="function">
    <text evidence="10 12">Catalyzes the attachment of isoleucine to tRNA(Ile). As IleRS can inadvertently accommodate and process structurally similar amino acids such as valine, to avoid such errors it has two additional distinct tRNA(Ile)-dependent editing activities. One activity is designated as 'pretransfer' editing and involves the hydrolysis of activated Val-AMP. The other activity is designated 'posttransfer' editing and involves deacylation of mischarged Val-tRNA(Ile).</text>
</comment>
<keyword evidence="7 12" id="KW-0067">ATP-binding</keyword>
<dbReference type="FunFam" id="1.10.730.20:FF:000001">
    <property type="entry name" value="Isoleucine--tRNA ligase"/>
    <property type="match status" value="1"/>
</dbReference>
<dbReference type="PANTHER" id="PTHR42765">
    <property type="entry name" value="SOLEUCYL-TRNA SYNTHETASE"/>
    <property type="match status" value="1"/>
</dbReference>
<keyword evidence="8 12" id="KW-0648">Protein biosynthesis</keyword>
<dbReference type="PRINTS" id="PR00984">
    <property type="entry name" value="TRNASYNTHILE"/>
</dbReference>
<dbReference type="Gene3D" id="1.10.730.20">
    <property type="match status" value="1"/>
</dbReference>
<evidence type="ECO:0000256" key="4">
    <source>
        <dbReference type="ARBA" id="ARBA00022723"/>
    </source>
</evidence>
<keyword evidence="6 12" id="KW-0862">Zinc</keyword>
<dbReference type="Gene3D" id="1.10.10.830">
    <property type="entry name" value="Ile-tRNA synthetase CP2 domain-like"/>
    <property type="match status" value="1"/>
</dbReference>
<dbReference type="NCBIfam" id="TIGR00392">
    <property type="entry name" value="ileS"/>
    <property type="match status" value="1"/>
</dbReference>
<comment type="similarity">
    <text evidence="1 12">Belongs to the class-I aminoacyl-tRNA synthetase family. IleS type 1 subfamily.</text>
</comment>
<dbReference type="HAMAP" id="MF_02002">
    <property type="entry name" value="Ile_tRNA_synth_type1"/>
    <property type="match status" value="1"/>
</dbReference>
<feature type="short sequence motif" description="'HIGH' region" evidence="12">
    <location>
        <begin position="61"/>
        <end position="71"/>
    </location>
</feature>
<dbReference type="InterPro" id="IPR050081">
    <property type="entry name" value="Ile-tRNA_ligase"/>
</dbReference>
<dbReference type="InterPro" id="IPR009080">
    <property type="entry name" value="tRNAsynth_Ia_anticodon-bd"/>
</dbReference>
<dbReference type="CDD" id="cd07960">
    <property type="entry name" value="Anticodon_Ia_Ile_BEm"/>
    <property type="match status" value="1"/>
</dbReference>
<dbReference type="PANTHER" id="PTHR42765:SF1">
    <property type="entry name" value="ISOLEUCINE--TRNA LIGASE, MITOCHONDRIAL"/>
    <property type="match status" value="1"/>
</dbReference>
<reference evidence="16" key="1">
    <citation type="journal article" date="2020" name="mSystems">
        <title>Genome- and Community-Level Interaction Insights into Carbon Utilization and Element Cycling Functions of Hydrothermarchaeota in Hydrothermal Sediment.</title>
        <authorList>
            <person name="Zhou Z."/>
            <person name="Liu Y."/>
            <person name="Xu W."/>
            <person name="Pan J."/>
            <person name="Luo Z.H."/>
            <person name="Li M."/>
        </authorList>
    </citation>
    <scope>NUCLEOTIDE SEQUENCE [LARGE SCALE GENOMIC DNA]</scope>
    <source>
        <strain evidence="16">HyVt-533</strain>
    </source>
</reference>
<dbReference type="GO" id="GO:0006428">
    <property type="term" value="P:isoleucyl-tRNA aminoacylation"/>
    <property type="evidence" value="ECO:0007669"/>
    <property type="project" value="UniProtKB-UniRule"/>
</dbReference>
<dbReference type="GO" id="GO:0005524">
    <property type="term" value="F:ATP binding"/>
    <property type="evidence" value="ECO:0007669"/>
    <property type="project" value="UniProtKB-UniRule"/>
</dbReference>
<dbReference type="InterPro" id="IPR013155">
    <property type="entry name" value="M/V/L/I-tRNA-synth_anticd-bd"/>
</dbReference>